<keyword evidence="3" id="KW-0808">Transferase</keyword>
<feature type="domain" description="Methyltransferase" evidence="1">
    <location>
        <begin position="61"/>
        <end position="136"/>
    </location>
</feature>
<dbReference type="GO" id="GO:0008168">
    <property type="term" value="F:methyltransferase activity"/>
    <property type="evidence" value="ECO:0007669"/>
    <property type="project" value="UniProtKB-KW"/>
</dbReference>
<dbReference type="AlphaFoldDB" id="A0A3E2NDK4"/>
<dbReference type="Proteomes" id="UP000260680">
    <property type="component" value="Unassembled WGS sequence"/>
</dbReference>
<evidence type="ECO:0000259" key="1">
    <source>
        <dbReference type="Pfam" id="PF13649"/>
    </source>
</evidence>
<proteinExistence type="predicted"/>
<dbReference type="PANTHER" id="PTHR43667">
    <property type="entry name" value="CYCLOPROPANE-FATTY-ACYL-PHOSPHOLIPID SYNTHASE"/>
    <property type="match status" value="1"/>
</dbReference>
<dbReference type="InterPro" id="IPR029063">
    <property type="entry name" value="SAM-dependent_MTases_sf"/>
</dbReference>
<dbReference type="GO" id="GO:0032259">
    <property type="term" value="P:methylation"/>
    <property type="evidence" value="ECO:0007669"/>
    <property type="project" value="UniProtKB-KW"/>
</dbReference>
<dbReference type="InterPro" id="IPR050723">
    <property type="entry name" value="CFA/CMAS"/>
</dbReference>
<gene>
    <name evidence="3" type="ORF">DS742_10225</name>
    <name evidence="2" type="ORF">LAD12857_28100</name>
</gene>
<dbReference type="EMBL" id="QOHO01000029">
    <property type="protein sequence ID" value="RFZ78971.1"/>
    <property type="molecule type" value="Genomic_DNA"/>
</dbReference>
<dbReference type="Pfam" id="PF13649">
    <property type="entry name" value="Methyltransf_25"/>
    <property type="match status" value="1"/>
</dbReference>
<name>A0A3E2NDK4_9FIRM</name>
<dbReference type="Proteomes" id="UP001419084">
    <property type="component" value="Unassembled WGS sequence"/>
</dbReference>
<reference evidence="3 4" key="1">
    <citation type="submission" date="2018-07" db="EMBL/GenBank/DDBJ databases">
        <title>New species, Clostridium PI-S10-A1B.</title>
        <authorList>
            <person name="Krishna G."/>
            <person name="Summeta K."/>
            <person name="Shikha S."/>
            <person name="Prabhu P.B."/>
            <person name="Suresh K."/>
        </authorList>
    </citation>
    <scope>NUCLEOTIDE SEQUENCE [LARGE SCALE GENOMIC DNA]</scope>
    <source>
        <strain evidence="3 4">PI-S10-A1B</strain>
    </source>
</reference>
<sequence length="272" mass="31106">MEKELYEKMLKSEPEDYGMVEAFWDNRAQEFNQNQQKEKTGFISGILTLLKEKGIFPGSEILDVGGGSGRYAIPFAENTRHVTVTDISSNMLALTEKNAFEAGLHNLECRKLEWSGADIQALGWEKKFDLVFASMCPAIRNKRGFENMSLASGKYCLLNQFIKDTDSASQYLDQVLSVKRNSGPHNDRQSVQAIFNLLWLDGYNPEITYLHLNEDLELDYADAVKKYGLQYREQLENIGKTVEEFLKPLESETKLKIKRQKTTALILWKVQA</sequence>
<dbReference type="OrthoDB" id="9791837at2"/>
<evidence type="ECO:0000313" key="4">
    <source>
        <dbReference type="Proteomes" id="UP000260680"/>
    </source>
</evidence>
<dbReference type="SUPFAM" id="SSF53335">
    <property type="entry name" value="S-adenosyl-L-methionine-dependent methyltransferases"/>
    <property type="match status" value="1"/>
</dbReference>
<reference evidence="2 5" key="2">
    <citation type="journal article" date="2024" name="Int. J. Syst. Evol. Microbiol.">
        <title>Lacrimispora brassicae sp. nov. isolated from fermented cabbage, and proposal of Clostridium indicum Gundawar et al. 2019 and Clostridium methoxybenzovorans Mechichi et al. 1999 as heterotypic synonyms of Lacrimispora amygdalina (Parshina et al. 2003) Haas and Blanchard 2020 and Lacrimispora indolis (McClung and McCoy 1957) Haas and Blanchard 2020, respectively.</title>
        <authorList>
            <person name="Kobayashi H."/>
            <person name="Tanizawa Y."/>
            <person name="Sakamoto M."/>
            <person name="Ohkuma M."/>
            <person name="Tohno M."/>
        </authorList>
    </citation>
    <scope>NUCLEOTIDE SEQUENCE [LARGE SCALE GENOMIC DNA]</scope>
    <source>
        <strain evidence="2 5">DSM 12857</strain>
    </source>
</reference>
<dbReference type="EMBL" id="BRPJ01000051">
    <property type="protein sequence ID" value="GLB30887.1"/>
    <property type="molecule type" value="Genomic_DNA"/>
</dbReference>
<accession>A0A3E2NDK4</accession>
<dbReference type="RefSeq" id="WP_117416909.1">
    <property type="nucleotide sequence ID" value="NZ_BRPJ01000051.1"/>
</dbReference>
<protein>
    <submittedName>
        <fullName evidence="2 3">SAM-dependent methyltransferase</fullName>
    </submittedName>
</protein>
<evidence type="ECO:0000313" key="2">
    <source>
        <dbReference type="EMBL" id="GLB30887.1"/>
    </source>
</evidence>
<keyword evidence="5" id="KW-1185">Reference proteome</keyword>
<dbReference type="Gene3D" id="3.40.50.150">
    <property type="entry name" value="Vaccinia Virus protein VP39"/>
    <property type="match status" value="1"/>
</dbReference>
<dbReference type="CDD" id="cd02440">
    <property type="entry name" value="AdoMet_MTases"/>
    <property type="match status" value="1"/>
</dbReference>
<evidence type="ECO:0000313" key="3">
    <source>
        <dbReference type="EMBL" id="RFZ78971.1"/>
    </source>
</evidence>
<comment type="caution">
    <text evidence="3">The sequence shown here is derived from an EMBL/GenBank/DDBJ whole genome shotgun (WGS) entry which is preliminary data.</text>
</comment>
<organism evidence="3 4">
    <name type="scientific">Lacrimispora amygdalina</name>
    <dbReference type="NCBI Taxonomy" id="253257"/>
    <lineage>
        <taxon>Bacteria</taxon>
        <taxon>Bacillati</taxon>
        <taxon>Bacillota</taxon>
        <taxon>Clostridia</taxon>
        <taxon>Lachnospirales</taxon>
        <taxon>Lachnospiraceae</taxon>
        <taxon>Lacrimispora</taxon>
    </lineage>
</organism>
<evidence type="ECO:0000313" key="5">
    <source>
        <dbReference type="Proteomes" id="UP001419084"/>
    </source>
</evidence>
<dbReference type="InterPro" id="IPR041698">
    <property type="entry name" value="Methyltransf_25"/>
</dbReference>
<keyword evidence="3" id="KW-0489">Methyltransferase</keyword>
<dbReference type="PANTHER" id="PTHR43667:SF2">
    <property type="entry name" value="FATTY ACID C-METHYL TRANSFERASE"/>
    <property type="match status" value="1"/>
</dbReference>